<dbReference type="EMBL" id="DRIE01000021">
    <property type="protein sequence ID" value="HEC56556.1"/>
    <property type="molecule type" value="Genomic_DNA"/>
</dbReference>
<dbReference type="STRING" id="1839936.SBU_001222"/>
<name>A0A1F2P3T8_9EURY</name>
<evidence type="ECO:0000313" key="3">
    <source>
        <dbReference type="Proteomes" id="UP000185779"/>
    </source>
</evidence>
<keyword evidence="3" id="KW-1185">Reference proteome</keyword>
<comment type="caution">
    <text evidence="2">The sequence shown here is derived from an EMBL/GenBank/DDBJ whole genome shotgun (WGS) entry which is preliminary data.</text>
</comment>
<reference evidence="2 3" key="1">
    <citation type="submission" date="2016-05" db="EMBL/GenBank/DDBJ databases">
        <title>Microbial consortia oxidize butane by reversing methanogenesis.</title>
        <authorList>
            <person name="Laso-Perez R."/>
            <person name="Richter M."/>
            <person name="Wegener G."/>
            <person name="Musat F."/>
        </authorList>
    </citation>
    <scope>NUCLEOTIDE SEQUENCE [LARGE SCALE GENOMIC DNA]</scope>
    <source>
        <strain evidence="2">BOX1</strain>
    </source>
</reference>
<dbReference type="Proteomes" id="UP000185779">
    <property type="component" value="Unassembled WGS sequence"/>
</dbReference>
<organism evidence="2 3">
    <name type="scientific">Candidatus Syntropharchaeum butanivorans</name>
    <dbReference type="NCBI Taxonomy" id="1839936"/>
    <lineage>
        <taxon>Archaea</taxon>
        <taxon>Methanobacteriati</taxon>
        <taxon>Methanobacteriota</taxon>
        <taxon>Stenosarchaea group</taxon>
        <taxon>Methanomicrobia</taxon>
        <taxon>Methanosarcinales</taxon>
        <taxon>ANME-2 cluster</taxon>
        <taxon>Candidatus Syntropharchaeum</taxon>
    </lineage>
</organism>
<proteinExistence type="predicted"/>
<accession>A0A1F2P3T8</accession>
<dbReference type="Proteomes" id="UP000885936">
    <property type="component" value="Unassembled WGS sequence"/>
</dbReference>
<evidence type="ECO:0000313" key="2">
    <source>
        <dbReference type="EMBL" id="OFV65813.1"/>
    </source>
</evidence>
<reference evidence="1" key="2">
    <citation type="journal article" date="2020" name="mSystems">
        <title>Genome- and Community-Level Interaction Insights into Carbon Utilization and Element Cycling Functions of Hydrothermarchaeota in Hydrothermal Sediment.</title>
        <authorList>
            <person name="Zhou Z."/>
            <person name="Liu Y."/>
            <person name="Xu W."/>
            <person name="Pan J."/>
            <person name="Luo Z.H."/>
            <person name="Li M."/>
        </authorList>
    </citation>
    <scope>NUCLEOTIDE SEQUENCE [LARGE SCALE GENOMIC DNA]</scope>
    <source>
        <strain evidence="1">HyVt-386</strain>
    </source>
</reference>
<dbReference type="AlphaFoldDB" id="A0A1F2P3T8"/>
<dbReference type="EMBL" id="LYOR01000006">
    <property type="protein sequence ID" value="OFV65813.1"/>
    <property type="molecule type" value="Genomic_DNA"/>
</dbReference>
<evidence type="ECO:0000313" key="1">
    <source>
        <dbReference type="EMBL" id="HEC56556.1"/>
    </source>
</evidence>
<sequence>MKTGGQLVAISLVLVMVALAGTCCIDRLRAPVIQVKVEVGLDEKGVATITGMNVTPEVVNALRAPKASSTVPFPCVSAFAIHNFREIGYWGAVAYTGPGSYELTLAFPPQVEINEGDMILVEARITDESGKVVDREIRRIEWKV</sequence>
<protein>
    <submittedName>
        <fullName evidence="2">Uncharacterized protein</fullName>
    </submittedName>
</protein>
<gene>
    <name evidence="1" type="ORF">ENI32_01525</name>
    <name evidence="2" type="ORF">SBU_001222</name>
</gene>